<feature type="transmembrane region" description="Helical" evidence="3">
    <location>
        <begin position="274"/>
        <end position="295"/>
    </location>
</feature>
<dbReference type="Pfam" id="PF05649">
    <property type="entry name" value="Peptidase_M13_N"/>
    <property type="match status" value="1"/>
</dbReference>
<dbReference type="SUPFAM" id="SSF55486">
    <property type="entry name" value="Metalloproteases ('zincins'), catalytic domain"/>
    <property type="match status" value="1"/>
</dbReference>
<dbReference type="InterPro" id="IPR000718">
    <property type="entry name" value="Peptidase_M13"/>
</dbReference>
<reference evidence="5 6" key="1">
    <citation type="journal article" date="2020" name="Cell">
        <title>Large-Scale Comparative Analyses of Tick Genomes Elucidate Their Genetic Diversity and Vector Capacities.</title>
        <authorList>
            <consortium name="Tick Genome and Microbiome Consortium (TIGMIC)"/>
            <person name="Jia N."/>
            <person name="Wang J."/>
            <person name="Shi W."/>
            <person name="Du L."/>
            <person name="Sun Y."/>
            <person name="Zhan W."/>
            <person name="Jiang J.F."/>
            <person name="Wang Q."/>
            <person name="Zhang B."/>
            <person name="Ji P."/>
            <person name="Bell-Sakyi L."/>
            <person name="Cui X.M."/>
            <person name="Yuan T.T."/>
            <person name="Jiang B.G."/>
            <person name="Yang W.F."/>
            <person name="Lam T.T."/>
            <person name="Chang Q.C."/>
            <person name="Ding S.J."/>
            <person name="Wang X.J."/>
            <person name="Zhu J.G."/>
            <person name="Ruan X.D."/>
            <person name="Zhao L."/>
            <person name="Wei J.T."/>
            <person name="Ye R.Z."/>
            <person name="Que T.C."/>
            <person name="Du C.H."/>
            <person name="Zhou Y.H."/>
            <person name="Cheng J.X."/>
            <person name="Dai P.F."/>
            <person name="Guo W.B."/>
            <person name="Han X.H."/>
            <person name="Huang E.J."/>
            <person name="Li L.F."/>
            <person name="Wei W."/>
            <person name="Gao Y.C."/>
            <person name="Liu J.Z."/>
            <person name="Shao H.Z."/>
            <person name="Wang X."/>
            <person name="Wang C.C."/>
            <person name="Yang T.C."/>
            <person name="Huo Q.B."/>
            <person name="Li W."/>
            <person name="Chen H.Y."/>
            <person name="Chen S.E."/>
            <person name="Zhou L.G."/>
            <person name="Ni X.B."/>
            <person name="Tian J.H."/>
            <person name="Sheng Y."/>
            <person name="Liu T."/>
            <person name="Pan Y.S."/>
            <person name="Xia L.Y."/>
            <person name="Li J."/>
            <person name="Zhao F."/>
            <person name="Cao W.C."/>
        </authorList>
    </citation>
    <scope>NUCLEOTIDE SEQUENCE [LARGE SCALE GENOMIC DNA]</scope>
    <source>
        <strain evidence="5">HaeL-2018</strain>
    </source>
</reference>
<dbReference type="PANTHER" id="PTHR11733">
    <property type="entry name" value="ZINC METALLOPROTEASE FAMILY M13 NEPRILYSIN-RELATED"/>
    <property type="match status" value="1"/>
</dbReference>
<feature type="compositionally biased region" description="Basic residues" evidence="2">
    <location>
        <begin position="75"/>
        <end position="85"/>
    </location>
</feature>
<keyword evidence="3" id="KW-0472">Membrane</keyword>
<dbReference type="GO" id="GO:0004222">
    <property type="term" value="F:metalloendopeptidase activity"/>
    <property type="evidence" value="ECO:0007669"/>
    <property type="project" value="InterPro"/>
</dbReference>
<dbReference type="EMBL" id="JABSTR010000008">
    <property type="protein sequence ID" value="KAH9378511.1"/>
    <property type="molecule type" value="Genomic_DNA"/>
</dbReference>
<evidence type="ECO:0000259" key="4">
    <source>
        <dbReference type="Pfam" id="PF05649"/>
    </source>
</evidence>
<feature type="compositionally biased region" description="Polar residues" evidence="2">
    <location>
        <begin position="144"/>
        <end position="154"/>
    </location>
</feature>
<feature type="compositionally biased region" description="Polar residues" evidence="2">
    <location>
        <begin position="19"/>
        <end position="33"/>
    </location>
</feature>
<evidence type="ECO:0000256" key="1">
    <source>
        <dbReference type="ARBA" id="ARBA00007357"/>
    </source>
</evidence>
<dbReference type="InterPro" id="IPR024079">
    <property type="entry name" value="MetalloPept_cat_dom_sf"/>
</dbReference>
<keyword evidence="3" id="KW-0812">Transmembrane</keyword>
<dbReference type="Gene3D" id="3.40.390.10">
    <property type="entry name" value="Collagenase (Catalytic Domain)"/>
    <property type="match status" value="1"/>
</dbReference>
<evidence type="ECO:0000256" key="2">
    <source>
        <dbReference type="SAM" id="MobiDB-lite"/>
    </source>
</evidence>
<protein>
    <recommendedName>
        <fullName evidence="4">Peptidase M13 N-terminal domain-containing protein</fullName>
    </recommendedName>
</protein>
<dbReference type="Gene3D" id="1.10.1380.10">
    <property type="entry name" value="Neutral endopeptidase , domain2"/>
    <property type="match status" value="1"/>
</dbReference>
<dbReference type="GO" id="GO:0005886">
    <property type="term" value="C:plasma membrane"/>
    <property type="evidence" value="ECO:0007669"/>
    <property type="project" value="TreeGrafter"/>
</dbReference>
<name>A0A9J6GVR8_HAELO</name>
<keyword evidence="3" id="KW-1133">Transmembrane helix</keyword>
<comment type="similarity">
    <text evidence="1">Belongs to the peptidase M13 family.</text>
</comment>
<feature type="compositionally biased region" description="Basic and acidic residues" evidence="2">
    <location>
        <begin position="101"/>
        <end position="123"/>
    </location>
</feature>
<feature type="domain" description="Peptidase M13 N-terminal" evidence="4">
    <location>
        <begin position="337"/>
        <end position="699"/>
    </location>
</feature>
<comment type="caution">
    <text evidence="5">The sequence shown here is derived from an EMBL/GenBank/DDBJ whole genome shotgun (WGS) entry which is preliminary data.</text>
</comment>
<feature type="region of interest" description="Disordered" evidence="2">
    <location>
        <begin position="1"/>
        <end position="33"/>
    </location>
</feature>
<dbReference type="Proteomes" id="UP000821853">
    <property type="component" value="Unassembled WGS sequence"/>
</dbReference>
<evidence type="ECO:0000256" key="3">
    <source>
        <dbReference type="SAM" id="Phobius"/>
    </source>
</evidence>
<feature type="region of interest" description="Disordered" evidence="2">
    <location>
        <begin position="58"/>
        <end position="220"/>
    </location>
</feature>
<gene>
    <name evidence="5" type="ORF">HPB48_009412</name>
</gene>
<organism evidence="5 6">
    <name type="scientific">Haemaphysalis longicornis</name>
    <name type="common">Bush tick</name>
    <dbReference type="NCBI Taxonomy" id="44386"/>
    <lineage>
        <taxon>Eukaryota</taxon>
        <taxon>Metazoa</taxon>
        <taxon>Ecdysozoa</taxon>
        <taxon>Arthropoda</taxon>
        <taxon>Chelicerata</taxon>
        <taxon>Arachnida</taxon>
        <taxon>Acari</taxon>
        <taxon>Parasitiformes</taxon>
        <taxon>Ixodida</taxon>
        <taxon>Ixodoidea</taxon>
        <taxon>Ixodidae</taxon>
        <taxon>Haemaphysalinae</taxon>
        <taxon>Haemaphysalis</taxon>
    </lineage>
</organism>
<dbReference type="GO" id="GO:0016485">
    <property type="term" value="P:protein processing"/>
    <property type="evidence" value="ECO:0007669"/>
    <property type="project" value="TreeGrafter"/>
</dbReference>
<evidence type="ECO:0000313" key="6">
    <source>
        <dbReference type="Proteomes" id="UP000821853"/>
    </source>
</evidence>
<keyword evidence="6" id="KW-1185">Reference proteome</keyword>
<sequence>MTSSFETVTEVKKKKRSRNNQLTQSAAATNRLQQEVEVSRHVFEGQHLLKHTPLLADCGGATPDEPCSASDRTLSRKRCLRHKRSLRQEAEPASSSNTHASSEDLLRKRPKSSFRDTSTEDKTAQYAGTNDGGTKTTKDRSRSRGSFTRSVRTSQSEKEARSGRTSKNLCSDNAPHKSETATATVKKSSSLRRDPETASTINTQGEVDVENSKSGNAPRIEWSEARSLLPTSHDHKTSRHEDPQHLEGSAVAAHDREHLTVHQPVDQVALTECLLYPLAGFLLCCFMVVCALLLFPAEHLGRSRARALSSKLCVSASCRQTAMYLNNLLSWKSADTCEDFYAFVCRRWTSSYDAAGAKGYPASLDDDYATYLEYRIYTIIQDLPLQSNSALKPVSELHKECMNTRRIEERGWNPLLELMFDVSLEGFPLTPPVRSSISVWEVAAKVLRKTGSCALLGVRVTSKTSRPDSGDVLSVLPPDMITSERVDLNQAIRIYTSTIFSALKVLRKEYLPADNSFTVVKFAADLERLAEVKMWRSPPVTDMLKAPSPLLQFFVELFRGVNHPIFTGEGSQVRLLAPFVTNKILDLVRQAETHIVLNYIGVRLMIETSAFLPSADLTDFDGTFLYAKWRTNLPRWQLCVRVVEKALFPLVAVTLLTTLQKHALTAAFSNLVLDIVKAFQLGINTSPYFDAESRAALRDLLSIVQFRVFGPDCVKDKALLEQYVRGLPTVTSNASGLDSYVKSHEYTFLASLRLRSSLRWARSVFSTQCWHELYPATVYVPVLLFNLTHPQGDDLDSLQLSRAGTRLNQCIFDLLVDVAYSKAEMGESWLTERTEKRMRTADACVYAPREEVAPRFTSVRDILSAQFAYAHFRRLAWDKIVRIRLAEGRDMTDEQLFFVYLMLQSCRESEDIEKGQPRDGHNWEVALSNSEDFLDAFNCSKRSSTSTQKCVL</sequence>
<dbReference type="InterPro" id="IPR042089">
    <property type="entry name" value="Peptidase_M13_dom_2"/>
</dbReference>
<accession>A0A9J6GVR8</accession>
<dbReference type="InterPro" id="IPR008753">
    <property type="entry name" value="Peptidase_M13_N"/>
</dbReference>
<dbReference type="AlphaFoldDB" id="A0A9J6GVR8"/>
<evidence type="ECO:0000313" key="5">
    <source>
        <dbReference type="EMBL" id="KAH9378511.1"/>
    </source>
</evidence>
<dbReference type="PROSITE" id="PS51885">
    <property type="entry name" value="NEPRILYSIN"/>
    <property type="match status" value="1"/>
</dbReference>
<dbReference type="VEuPathDB" id="VectorBase:HLOH_050088"/>
<dbReference type="PANTHER" id="PTHR11733:SF241">
    <property type="entry name" value="GH26575P-RELATED"/>
    <property type="match status" value="1"/>
</dbReference>
<proteinExistence type="inferred from homology"/>